<evidence type="ECO:0000313" key="2">
    <source>
        <dbReference type="Proteomes" id="UP000682892"/>
    </source>
</evidence>
<name>Q17DX8_AEDAE</name>
<organism evidence="1 2">
    <name type="scientific">Aedes aegypti</name>
    <name type="common">Yellowfever mosquito</name>
    <name type="synonym">Culex aegypti</name>
    <dbReference type="NCBI Taxonomy" id="7159"/>
    <lineage>
        <taxon>Eukaryota</taxon>
        <taxon>Metazoa</taxon>
        <taxon>Ecdysozoa</taxon>
        <taxon>Arthropoda</taxon>
        <taxon>Hexapoda</taxon>
        <taxon>Insecta</taxon>
        <taxon>Pterygota</taxon>
        <taxon>Neoptera</taxon>
        <taxon>Endopterygota</taxon>
        <taxon>Diptera</taxon>
        <taxon>Nematocera</taxon>
        <taxon>Culicoidea</taxon>
        <taxon>Culicidae</taxon>
        <taxon>Culicinae</taxon>
        <taxon>Aedini</taxon>
        <taxon>Aedes</taxon>
        <taxon>Stegomyia</taxon>
    </lineage>
</organism>
<accession>Q17DX8</accession>
<proteinExistence type="predicted"/>
<reference evidence="1" key="3">
    <citation type="submission" date="2012-09" db="EMBL/GenBank/DDBJ databases">
        <authorList>
            <consortium name="VectorBase"/>
        </authorList>
    </citation>
    <scope>NUCLEOTIDE SEQUENCE</scope>
    <source>
        <strain evidence="1">Liverpool</strain>
    </source>
</reference>
<feature type="non-terminal residue" evidence="1">
    <location>
        <position position="1"/>
    </location>
</feature>
<gene>
    <name evidence="1" type="ORF">AaeL_AAEL004011</name>
</gene>
<dbReference type="AlphaFoldDB" id="Q17DX8"/>
<reference evidence="1" key="2">
    <citation type="journal article" date="2007" name="Science">
        <title>Genome sequence of Aedes aegypti, a major arbovirus vector.</title>
        <authorList>
            <person name="Nene V."/>
            <person name="Wortman J.R."/>
            <person name="Lawson D."/>
            <person name="Haas B."/>
            <person name="Kodira C."/>
            <person name="Tu Z.J."/>
            <person name="Loftus B."/>
            <person name="Xi Z."/>
            <person name="Megy K."/>
            <person name="Grabherr M."/>
            <person name="Ren Q."/>
            <person name="Zdobnov E.M."/>
            <person name="Lobo N.F."/>
            <person name="Campbell K.S."/>
            <person name="Brown S.E."/>
            <person name="Bonaldo M.F."/>
            <person name="Zhu J."/>
            <person name="Sinkins S.P."/>
            <person name="Hogenkamp D.G."/>
            <person name="Amedeo P."/>
            <person name="Arensburger P."/>
            <person name="Atkinson P.W."/>
            <person name="Bidwell S."/>
            <person name="Biedler J."/>
            <person name="Birney E."/>
            <person name="Bruggner R.V."/>
            <person name="Costas J."/>
            <person name="Coy M.R."/>
            <person name="Crabtree J."/>
            <person name="Crawford M."/>
            <person name="Debruyn B."/>
            <person name="Decaprio D."/>
            <person name="Eiglmeier K."/>
            <person name="Eisenstadt E."/>
            <person name="El-Dorry H."/>
            <person name="Gelbart W.M."/>
            <person name="Gomes S.L."/>
            <person name="Hammond M."/>
            <person name="Hannick L.I."/>
            <person name="Hogan J.R."/>
            <person name="Holmes M.H."/>
            <person name="Jaffe D."/>
            <person name="Johnston J.S."/>
            <person name="Kennedy R.C."/>
            <person name="Koo H."/>
            <person name="Kravitz S."/>
            <person name="Kriventseva E.V."/>
            <person name="Kulp D."/>
            <person name="Labutti K."/>
            <person name="Lee E."/>
            <person name="Li S."/>
            <person name="Lovin D.D."/>
            <person name="Mao C."/>
            <person name="Mauceli E."/>
            <person name="Menck C.F."/>
            <person name="Miller J.R."/>
            <person name="Montgomery P."/>
            <person name="Mori A."/>
            <person name="Nascimento A.L."/>
            <person name="Naveira H.F."/>
            <person name="Nusbaum C."/>
            <person name="O'leary S."/>
            <person name="Orvis J."/>
            <person name="Pertea M."/>
            <person name="Quesneville H."/>
            <person name="Reidenbach K.R."/>
            <person name="Rogers Y.H."/>
            <person name="Roth C.W."/>
            <person name="Schneider J.R."/>
            <person name="Schatz M."/>
            <person name="Shumway M."/>
            <person name="Stanke M."/>
            <person name="Stinson E.O."/>
            <person name="Tubio J.M."/>
            <person name="Vanzee J.P."/>
            <person name="Verjovski-Almeida S."/>
            <person name="Werner D."/>
            <person name="White O."/>
            <person name="Wyder S."/>
            <person name="Zeng Q."/>
            <person name="Zhao Q."/>
            <person name="Zhao Y."/>
            <person name="Hill C.A."/>
            <person name="Raikhel A.S."/>
            <person name="Soares M.B."/>
            <person name="Knudson D.L."/>
            <person name="Lee N.H."/>
            <person name="Galagan J."/>
            <person name="Salzberg S.L."/>
            <person name="Paulsen I.T."/>
            <person name="Dimopoulos G."/>
            <person name="Collins F.H."/>
            <person name="Birren B."/>
            <person name="Fraser-Liggett C.M."/>
            <person name="Severson D.W."/>
        </authorList>
    </citation>
    <scope>NUCLEOTIDE SEQUENCE [LARGE SCALE GENOMIC DNA]</scope>
    <source>
        <strain evidence="1">Liverpool</strain>
    </source>
</reference>
<dbReference type="PaxDb" id="7159-AAEL004011-PA"/>
<evidence type="ECO:0000313" key="1">
    <source>
        <dbReference type="EMBL" id="EAT44623.1"/>
    </source>
</evidence>
<dbReference type="EMBL" id="CH477290">
    <property type="protein sequence ID" value="EAT44623.1"/>
    <property type="molecule type" value="Genomic_DNA"/>
</dbReference>
<dbReference type="HOGENOM" id="CLU_2874152_0_0_1"/>
<dbReference type="Proteomes" id="UP000682892">
    <property type="component" value="Unassembled WGS sequence"/>
</dbReference>
<reference evidence="1" key="1">
    <citation type="submission" date="2005-10" db="EMBL/GenBank/DDBJ databases">
        <authorList>
            <person name="Loftus B.J."/>
            <person name="Nene V.M."/>
            <person name="Hannick L.I."/>
            <person name="Bidwell S."/>
            <person name="Haas B."/>
            <person name="Amedeo P."/>
            <person name="Orvis J."/>
            <person name="Wortman J.R."/>
            <person name="White O.R."/>
            <person name="Salzberg S."/>
            <person name="Shumway M."/>
            <person name="Koo H."/>
            <person name="Zhao Y."/>
            <person name="Holmes M."/>
            <person name="Miller J."/>
            <person name="Schatz M."/>
            <person name="Pop M."/>
            <person name="Pai G."/>
            <person name="Utterback T."/>
            <person name="Rogers Y.-H."/>
            <person name="Kravitz S."/>
            <person name="Fraser C.M."/>
        </authorList>
    </citation>
    <scope>NUCLEOTIDE SEQUENCE</scope>
    <source>
        <strain evidence="1">Liverpool</strain>
    </source>
</reference>
<sequence length="64" mass="6647">SLSLLTSHPTPIRGNSEWKRLGASSTTALLETAAPLVANIGTSSILQAFHCSTRHTGCLPNSAT</sequence>
<protein>
    <submittedName>
        <fullName evidence="1">AAEL004011-PA</fullName>
    </submittedName>
</protein>